<dbReference type="PANTHER" id="PTHR43899:SF13">
    <property type="entry name" value="RH59310P"/>
    <property type="match status" value="1"/>
</dbReference>
<comment type="similarity">
    <text evidence="1">Belongs to the short-chain dehydrogenases/reductases (SDR) family.</text>
</comment>
<evidence type="ECO:0000256" key="2">
    <source>
        <dbReference type="ARBA" id="ARBA00023002"/>
    </source>
</evidence>
<dbReference type="PRINTS" id="PR00081">
    <property type="entry name" value="GDHRDH"/>
</dbReference>
<dbReference type="OrthoDB" id="47007at2759"/>
<dbReference type="InterPro" id="IPR051019">
    <property type="entry name" value="VLCFA-Steroid_DH"/>
</dbReference>
<keyword evidence="3" id="KW-1133">Transmembrane helix</keyword>
<dbReference type="GO" id="GO:0016491">
    <property type="term" value="F:oxidoreductase activity"/>
    <property type="evidence" value="ECO:0007669"/>
    <property type="project" value="UniProtKB-KW"/>
</dbReference>
<dbReference type="SUPFAM" id="SSF51735">
    <property type="entry name" value="NAD(P)-binding Rossmann-fold domains"/>
    <property type="match status" value="1"/>
</dbReference>
<evidence type="ECO:0000256" key="3">
    <source>
        <dbReference type="SAM" id="Phobius"/>
    </source>
</evidence>
<dbReference type="EMBL" id="ML987207">
    <property type="protein sequence ID" value="KAF2242714.1"/>
    <property type="molecule type" value="Genomic_DNA"/>
</dbReference>
<proteinExistence type="inferred from homology"/>
<keyword evidence="3" id="KW-0472">Membrane</keyword>
<dbReference type="InterPro" id="IPR002347">
    <property type="entry name" value="SDR_fam"/>
</dbReference>
<reference evidence="4" key="1">
    <citation type="journal article" date="2020" name="Stud. Mycol.">
        <title>101 Dothideomycetes genomes: a test case for predicting lifestyles and emergence of pathogens.</title>
        <authorList>
            <person name="Haridas S."/>
            <person name="Albert R."/>
            <person name="Binder M."/>
            <person name="Bloem J."/>
            <person name="Labutti K."/>
            <person name="Salamov A."/>
            <person name="Andreopoulos B."/>
            <person name="Baker S."/>
            <person name="Barry K."/>
            <person name="Bills G."/>
            <person name="Bluhm B."/>
            <person name="Cannon C."/>
            <person name="Castanera R."/>
            <person name="Culley D."/>
            <person name="Daum C."/>
            <person name="Ezra D."/>
            <person name="Gonzalez J."/>
            <person name="Henrissat B."/>
            <person name="Kuo A."/>
            <person name="Liang C."/>
            <person name="Lipzen A."/>
            <person name="Lutzoni F."/>
            <person name="Magnuson J."/>
            <person name="Mondo S."/>
            <person name="Nolan M."/>
            <person name="Ohm R."/>
            <person name="Pangilinan J."/>
            <person name="Park H.-J."/>
            <person name="Ramirez L."/>
            <person name="Alfaro M."/>
            <person name="Sun H."/>
            <person name="Tritt A."/>
            <person name="Yoshinaga Y."/>
            <person name="Zwiers L.-H."/>
            <person name="Turgeon B."/>
            <person name="Goodwin S."/>
            <person name="Spatafora J."/>
            <person name="Crous P."/>
            <person name="Grigoriev I."/>
        </authorList>
    </citation>
    <scope>NUCLEOTIDE SEQUENCE</scope>
    <source>
        <strain evidence="4">CBS 122368</strain>
    </source>
</reference>
<sequence>MLPPVLSNILLSIGTATLLFIAYNLHRFITLHFLPSRSPLAAYKPKDHTTTSWALITGSSAGIGYGLANKLLSLDFGVIILAHEGVSEAVSRLHAAHPNASARIKSFTLNCMTAPLPEIEALVASLEPLPITLLINNVGSVPLPPPVFRHFRAFAAADIDNTINLNLRFATHFTRLMIPHLTRTASSNACRALVLNLSSGARTGMPYLSIYSATKAFNHSFSSALTREFRHFDYPIDCLCIVPGDVRTEGNRLGMQGNAPLAKDFARMVVERVDEAVRQGRVEMSPYWRHAVQIKMLGVLPEGLTRGEMAKVIETKIEAFGKEQ</sequence>
<evidence type="ECO:0000313" key="5">
    <source>
        <dbReference type="Proteomes" id="UP000800094"/>
    </source>
</evidence>
<dbReference type="Gene3D" id="3.40.50.720">
    <property type="entry name" value="NAD(P)-binding Rossmann-like Domain"/>
    <property type="match status" value="1"/>
</dbReference>
<dbReference type="RefSeq" id="XP_033677718.1">
    <property type="nucleotide sequence ID" value="XM_033830246.1"/>
</dbReference>
<dbReference type="InterPro" id="IPR036291">
    <property type="entry name" value="NAD(P)-bd_dom_sf"/>
</dbReference>
<keyword evidence="2" id="KW-0560">Oxidoreductase</keyword>
<gene>
    <name evidence="4" type="ORF">BU26DRAFT_524279</name>
</gene>
<name>A0A6A6HWX9_9PLEO</name>
<evidence type="ECO:0000256" key="1">
    <source>
        <dbReference type="ARBA" id="ARBA00006484"/>
    </source>
</evidence>
<dbReference type="Proteomes" id="UP000800094">
    <property type="component" value="Unassembled WGS sequence"/>
</dbReference>
<dbReference type="AlphaFoldDB" id="A0A6A6HWX9"/>
<organism evidence="4 5">
    <name type="scientific">Trematosphaeria pertusa</name>
    <dbReference type="NCBI Taxonomy" id="390896"/>
    <lineage>
        <taxon>Eukaryota</taxon>
        <taxon>Fungi</taxon>
        <taxon>Dikarya</taxon>
        <taxon>Ascomycota</taxon>
        <taxon>Pezizomycotina</taxon>
        <taxon>Dothideomycetes</taxon>
        <taxon>Pleosporomycetidae</taxon>
        <taxon>Pleosporales</taxon>
        <taxon>Massarineae</taxon>
        <taxon>Trematosphaeriaceae</taxon>
        <taxon>Trematosphaeria</taxon>
    </lineage>
</organism>
<keyword evidence="3" id="KW-0812">Transmembrane</keyword>
<feature type="transmembrane region" description="Helical" evidence="3">
    <location>
        <begin position="6"/>
        <end position="25"/>
    </location>
</feature>
<evidence type="ECO:0000313" key="4">
    <source>
        <dbReference type="EMBL" id="KAF2242714.1"/>
    </source>
</evidence>
<dbReference type="GeneID" id="54583576"/>
<dbReference type="GO" id="GO:0005783">
    <property type="term" value="C:endoplasmic reticulum"/>
    <property type="evidence" value="ECO:0007669"/>
    <property type="project" value="TreeGrafter"/>
</dbReference>
<dbReference type="PANTHER" id="PTHR43899">
    <property type="entry name" value="RH59310P"/>
    <property type="match status" value="1"/>
</dbReference>
<accession>A0A6A6HWX9</accession>
<keyword evidence="5" id="KW-1185">Reference proteome</keyword>
<dbReference type="Pfam" id="PF00106">
    <property type="entry name" value="adh_short"/>
    <property type="match status" value="1"/>
</dbReference>
<protein>
    <submittedName>
        <fullName evidence="4">NAD(P)-binding protein</fullName>
    </submittedName>
</protein>